<proteinExistence type="predicted"/>
<protein>
    <submittedName>
        <fullName evidence="1">Head Tail Connector Protein</fullName>
    </submittedName>
</protein>
<dbReference type="EMBL" id="BK032876">
    <property type="protein sequence ID" value="DAF65203.1"/>
    <property type="molecule type" value="Genomic_DNA"/>
</dbReference>
<organism evidence="1">
    <name type="scientific">Myoviridae sp. ctCXW4</name>
    <dbReference type="NCBI Taxonomy" id="2827669"/>
    <lineage>
        <taxon>Viruses</taxon>
        <taxon>Duplodnaviria</taxon>
        <taxon>Heunggongvirae</taxon>
        <taxon>Uroviricota</taxon>
        <taxon>Caudoviricetes</taxon>
    </lineage>
</organism>
<evidence type="ECO:0000313" key="1">
    <source>
        <dbReference type="EMBL" id="DAF65203.1"/>
    </source>
</evidence>
<accession>A0A8S5TQ14</accession>
<reference evidence="1" key="1">
    <citation type="journal article" date="2021" name="Proc. Natl. Acad. Sci. U.S.A.">
        <title>A Catalog of Tens of Thousands of Viruses from Human Metagenomes Reveals Hidden Associations with Chronic Diseases.</title>
        <authorList>
            <person name="Tisza M.J."/>
            <person name="Buck C.B."/>
        </authorList>
    </citation>
    <scope>NUCLEOTIDE SEQUENCE</scope>
    <source>
        <strain evidence="1">CtCXW4</strain>
    </source>
</reference>
<sequence length="158" mass="17304">MAYTDYQFYTTKYFGDAVTEEEFSKYAERASERLDRITFGRLEDGLPEDKKSNAKVQKAVCEIAEVLYQIDSIRKASLDTVGVIKHADGTVSKKQVSSITSGAESISFATGTSGASDSIYARASMDKKVEAILIRQVASEYLQGVVDKEGVCLLYAGI</sequence>
<name>A0A8S5TQ14_9CAUD</name>